<name>A0ABW5B487_9BACT</name>
<reference evidence="3" key="1">
    <citation type="journal article" date="2019" name="Int. J. Syst. Evol. Microbiol.">
        <title>The Global Catalogue of Microorganisms (GCM) 10K type strain sequencing project: providing services to taxonomists for standard genome sequencing and annotation.</title>
        <authorList>
            <consortium name="The Broad Institute Genomics Platform"/>
            <consortium name="The Broad Institute Genome Sequencing Center for Infectious Disease"/>
            <person name="Wu L."/>
            <person name="Ma J."/>
        </authorList>
    </citation>
    <scope>NUCLEOTIDE SEQUENCE [LARGE SCALE GENOMIC DNA]</scope>
    <source>
        <strain evidence="3">KCTC 19812</strain>
    </source>
</reference>
<gene>
    <name evidence="2" type="ORF">ACFSKV_03730</name>
</gene>
<feature type="transmembrane region" description="Helical" evidence="1">
    <location>
        <begin position="108"/>
        <end position="128"/>
    </location>
</feature>
<keyword evidence="1" id="KW-0812">Transmembrane</keyword>
<evidence type="ECO:0000313" key="2">
    <source>
        <dbReference type="EMBL" id="MFD2200663.1"/>
    </source>
</evidence>
<accession>A0ABW5B487</accession>
<dbReference type="Proteomes" id="UP001597414">
    <property type="component" value="Unassembled WGS sequence"/>
</dbReference>
<sequence>MKGLRFKMFSYLIVIGSVLFTSCVTYKDFSKTHKMAKPIDYMGLEVQKLFEIDKVYRIQLDDNRLIDLRVKEVREDRLMGVQKKKGTELQGMLEIPFDRILLVEKKTINPIGTVILAIGSFYLVTILIELIRGDSIQV</sequence>
<evidence type="ECO:0000256" key="1">
    <source>
        <dbReference type="SAM" id="Phobius"/>
    </source>
</evidence>
<dbReference type="EMBL" id="JBHUIV010000010">
    <property type="protein sequence ID" value="MFD2200663.1"/>
    <property type="molecule type" value="Genomic_DNA"/>
</dbReference>
<evidence type="ECO:0000313" key="3">
    <source>
        <dbReference type="Proteomes" id="UP001597414"/>
    </source>
</evidence>
<keyword evidence="3" id="KW-1185">Reference proteome</keyword>
<feature type="transmembrane region" description="Helical" evidence="1">
    <location>
        <begin position="6"/>
        <end position="26"/>
    </location>
</feature>
<dbReference type="PROSITE" id="PS51257">
    <property type="entry name" value="PROKAR_LIPOPROTEIN"/>
    <property type="match status" value="1"/>
</dbReference>
<organism evidence="2 3">
    <name type="scientific">Shivajiella indica</name>
    <dbReference type="NCBI Taxonomy" id="872115"/>
    <lineage>
        <taxon>Bacteria</taxon>
        <taxon>Pseudomonadati</taxon>
        <taxon>Bacteroidota</taxon>
        <taxon>Cytophagia</taxon>
        <taxon>Cytophagales</taxon>
        <taxon>Cyclobacteriaceae</taxon>
        <taxon>Shivajiella</taxon>
    </lineage>
</organism>
<protein>
    <recommendedName>
        <fullName evidence="4">Lipoprotein</fullName>
    </recommendedName>
</protein>
<keyword evidence="1" id="KW-0472">Membrane</keyword>
<evidence type="ECO:0008006" key="4">
    <source>
        <dbReference type="Google" id="ProtNLM"/>
    </source>
</evidence>
<proteinExistence type="predicted"/>
<comment type="caution">
    <text evidence="2">The sequence shown here is derived from an EMBL/GenBank/DDBJ whole genome shotgun (WGS) entry which is preliminary data.</text>
</comment>
<keyword evidence="1" id="KW-1133">Transmembrane helix</keyword>